<name>A0A9W6V801_9PSEU</name>
<keyword evidence="2" id="KW-1185">Reference proteome</keyword>
<sequence length="127" mass="13452">MSRPVPEAFGVSADHQLRMRPRVIVPDEVVLATKPGELVAVVANNDVDKAMLLRTSAYQVLRRRRARWAAATSKPVAETRGASAWRPGVEATISLGSVTRAVGVEAAGAGKSTLAQAPLSGRARRQG</sequence>
<reference evidence="1" key="1">
    <citation type="submission" date="2023-02" db="EMBL/GenBank/DDBJ databases">
        <title>Actinokineospora globicatena NBRC 15670.</title>
        <authorList>
            <person name="Ichikawa N."/>
            <person name="Sato H."/>
            <person name="Tonouchi N."/>
        </authorList>
    </citation>
    <scope>NUCLEOTIDE SEQUENCE</scope>
    <source>
        <strain evidence="1">NBRC 15670</strain>
    </source>
</reference>
<gene>
    <name evidence="1" type="ORF">Aglo03_41660</name>
</gene>
<comment type="caution">
    <text evidence="1">The sequence shown here is derived from an EMBL/GenBank/DDBJ whole genome shotgun (WGS) entry which is preliminary data.</text>
</comment>
<evidence type="ECO:0000313" key="1">
    <source>
        <dbReference type="EMBL" id="GLW93350.1"/>
    </source>
</evidence>
<proteinExistence type="predicted"/>
<protein>
    <submittedName>
        <fullName evidence="1">Uncharacterized protein</fullName>
    </submittedName>
</protein>
<dbReference type="EMBL" id="BSSD01000006">
    <property type="protein sequence ID" value="GLW93350.1"/>
    <property type="molecule type" value="Genomic_DNA"/>
</dbReference>
<evidence type="ECO:0000313" key="2">
    <source>
        <dbReference type="Proteomes" id="UP001165042"/>
    </source>
</evidence>
<accession>A0A9W6V801</accession>
<dbReference type="AlphaFoldDB" id="A0A9W6V801"/>
<organism evidence="1 2">
    <name type="scientific">Actinokineospora globicatena</name>
    <dbReference type="NCBI Taxonomy" id="103729"/>
    <lineage>
        <taxon>Bacteria</taxon>
        <taxon>Bacillati</taxon>
        <taxon>Actinomycetota</taxon>
        <taxon>Actinomycetes</taxon>
        <taxon>Pseudonocardiales</taxon>
        <taxon>Pseudonocardiaceae</taxon>
        <taxon>Actinokineospora</taxon>
    </lineage>
</organism>
<dbReference type="Proteomes" id="UP001165042">
    <property type="component" value="Unassembled WGS sequence"/>
</dbReference>